<accession>D4DJ47</accession>
<dbReference type="AlphaFoldDB" id="D4DJ47"/>
<dbReference type="Proteomes" id="UP000008383">
    <property type="component" value="Unassembled WGS sequence"/>
</dbReference>
<keyword evidence="1" id="KW-0472">Membrane</keyword>
<name>D4DJ47_TRIVH</name>
<keyword evidence="1" id="KW-0812">Transmembrane</keyword>
<feature type="transmembrane region" description="Helical" evidence="1">
    <location>
        <begin position="38"/>
        <end position="55"/>
    </location>
</feature>
<comment type="caution">
    <text evidence="2">The sequence shown here is derived from an EMBL/GenBank/DDBJ whole genome shotgun (WGS) entry which is preliminary data.</text>
</comment>
<dbReference type="EMBL" id="ACYE01000422">
    <property type="protein sequence ID" value="EFE38132.1"/>
    <property type="molecule type" value="Genomic_DNA"/>
</dbReference>
<organism evidence="2 3">
    <name type="scientific">Trichophyton verrucosum (strain HKI 0517)</name>
    <dbReference type="NCBI Taxonomy" id="663202"/>
    <lineage>
        <taxon>Eukaryota</taxon>
        <taxon>Fungi</taxon>
        <taxon>Dikarya</taxon>
        <taxon>Ascomycota</taxon>
        <taxon>Pezizomycotina</taxon>
        <taxon>Eurotiomycetes</taxon>
        <taxon>Eurotiomycetidae</taxon>
        <taxon>Onygenales</taxon>
        <taxon>Arthrodermataceae</taxon>
        <taxon>Trichophyton</taxon>
    </lineage>
</organism>
<dbReference type="GeneID" id="9581173"/>
<protein>
    <submittedName>
        <fullName evidence="2">Uncharacterized protein</fullName>
    </submittedName>
</protein>
<keyword evidence="1" id="KW-1133">Transmembrane helix</keyword>
<evidence type="ECO:0000313" key="3">
    <source>
        <dbReference type="Proteomes" id="UP000008383"/>
    </source>
</evidence>
<dbReference type="RefSeq" id="XP_003018777.1">
    <property type="nucleotide sequence ID" value="XM_003018731.1"/>
</dbReference>
<sequence length="148" mass="17439">MYISLLIFFFSFLFFFYLSSVLLNVLSSLIVNFRSDGGGVFILFLPFYLLSWPVGDLHIWNMAQAEESTCAPKPTEQPANDHSTLFFLYLFQHKRAIRIASVPDQPSQQWQRYLRHDGHRKSKVTVEVEFELEKSKSIWNRIWELSIN</sequence>
<proteinExistence type="predicted"/>
<evidence type="ECO:0000256" key="1">
    <source>
        <dbReference type="SAM" id="Phobius"/>
    </source>
</evidence>
<gene>
    <name evidence="2" type="ORF">TRV_07212</name>
</gene>
<reference evidence="3" key="1">
    <citation type="journal article" date="2011" name="Genome Biol.">
        <title>Comparative and functional genomics provide insights into the pathogenicity of dermatophytic fungi.</title>
        <authorList>
            <person name="Burmester A."/>
            <person name="Shelest E."/>
            <person name="Gloeckner G."/>
            <person name="Heddergott C."/>
            <person name="Schindler S."/>
            <person name="Staib P."/>
            <person name="Heidel A."/>
            <person name="Felder M."/>
            <person name="Petzold A."/>
            <person name="Szafranski K."/>
            <person name="Feuermann M."/>
            <person name="Pedruzzi I."/>
            <person name="Priebe S."/>
            <person name="Groth M."/>
            <person name="Winkler R."/>
            <person name="Li W."/>
            <person name="Kniemeyer O."/>
            <person name="Schroeckh V."/>
            <person name="Hertweck C."/>
            <person name="Hube B."/>
            <person name="White T.C."/>
            <person name="Platzer M."/>
            <person name="Guthke R."/>
            <person name="Heitman J."/>
            <person name="Woestemeyer J."/>
            <person name="Zipfel P.F."/>
            <person name="Monod M."/>
            <person name="Brakhage A.A."/>
        </authorList>
    </citation>
    <scope>NUCLEOTIDE SEQUENCE [LARGE SCALE GENOMIC DNA]</scope>
    <source>
        <strain evidence="3">HKI 0517</strain>
    </source>
</reference>
<dbReference type="KEGG" id="tve:TRV_07212"/>
<keyword evidence="3" id="KW-1185">Reference proteome</keyword>
<evidence type="ECO:0000313" key="2">
    <source>
        <dbReference type="EMBL" id="EFE38132.1"/>
    </source>
</evidence>
<dbReference type="HOGENOM" id="CLU_1760124_0_0_1"/>
<feature type="transmembrane region" description="Helical" evidence="1">
    <location>
        <begin position="6"/>
        <end position="26"/>
    </location>
</feature>